<feature type="compositionally biased region" description="Basic residues" evidence="1">
    <location>
        <begin position="138"/>
        <end position="154"/>
    </location>
</feature>
<evidence type="ECO:0000313" key="3">
    <source>
        <dbReference type="EMBL" id="CAL4788360.1"/>
    </source>
</evidence>
<protein>
    <submittedName>
        <fullName evidence="2">Uncharacterized protein</fullName>
    </submittedName>
</protein>
<feature type="region of interest" description="Disordered" evidence="1">
    <location>
        <begin position="101"/>
        <end position="154"/>
    </location>
</feature>
<gene>
    <name evidence="2" type="ORF">C1SCF055_LOCUS27124</name>
</gene>
<dbReference type="AlphaFoldDB" id="A0A9P1D230"/>
<comment type="caution">
    <text evidence="2">The sequence shown here is derived from an EMBL/GenBank/DDBJ whole genome shotgun (WGS) entry which is preliminary data.</text>
</comment>
<reference evidence="2" key="1">
    <citation type="submission" date="2022-10" db="EMBL/GenBank/DDBJ databases">
        <authorList>
            <person name="Chen Y."/>
            <person name="Dougan E. K."/>
            <person name="Chan C."/>
            <person name="Rhodes N."/>
            <person name="Thang M."/>
        </authorList>
    </citation>
    <scope>NUCLEOTIDE SEQUENCE</scope>
</reference>
<feature type="compositionally biased region" description="Low complexity" evidence="1">
    <location>
        <begin position="112"/>
        <end position="135"/>
    </location>
</feature>
<keyword evidence="4" id="KW-1185">Reference proteome</keyword>
<evidence type="ECO:0000313" key="4">
    <source>
        <dbReference type="Proteomes" id="UP001152797"/>
    </source>
</evidence>
<dbReference type="Proteomes" id="UP001152797">
    <property type="component" value="Unassembled WGS sequence"/>
</dbReference>
<sequence>MKTHACLPLPMSFLQICSPAQQKAEQMSREYAMSPGSIRHYTANVPNAVIPTRTAPPIVILYEALQTATSPLAEASPVNPAQRVSFGLGCGSSELQGASALPLAARQKESFESSNTSSAPSSEEAATTATKPSAALRPRGKGPSRRKQKSIGCC</sequence>
<evidence type="ECO:0000313" key="2">
    <source>
        <dbReference type="EMBL" id="CAI4001048.1"/>
    </source>
</evidence>
<dbReference type="EMBL" id="CAMXCT020002879">
    <property type="protein sequence ID" value="CAL1154423.1"/>
    <property type="molecule type" value="Genomic_DNA"/>
</dbReference>
<proteinExistence type="predicted"/>
<accession>A0A9P1D230</accession>
<name>A0A9P1D230_9DINO</name>
<organism evidence="2">
    <name type="scientific">Cladocopium goreaui</name>
    <dbReference type="NCBI Taxonomy" id="2562237"/>
    <lineage>
        <taxon>Eukaryota</taxon>
        <taxon>Sar</taxon>
        <taxon>Alveolata</taxon>
        <taxon>Dinophyceae</taxon>
        <taxon>Suessiales</taxon>
        <taxon>Symbiodiniaceae</taxon>
        <taxon>Cladocopium</taxon>
    </lineage>
</organism>
<reference evidence="3 4" key="2">
    <citation type="submission" date="2024-05" db="EMBL/GenBank/DDBJ databases">
        <authorList>
            <person name="Chen Y."/>
            <person name="Shah S."/>
            <person name="Dougan E. K."/>
            <person name="Thang M."/>
            <person name="Chan C."/>
        </authorList>
    </citation>
    <scope>NUCLEOTIDE SEQUENCE [LARGE SCALE GENOMIC DNA]</scope>
</reference>
<evidence type="ECO:0000256" key="1">
    <source>
        <dbReference type="SAM" id="MobiDB-lite"/>
    </source>
</evidence>
<dbReference type="EMBL" id="CAMXCT010002879">
    <property type="protein sequence ID" value="CAI4001048.1"/>
    <property type="molecule type" value="Genomic_DNA"/>
</dbReference>
<dbReference type="EMBL" id="CAMXCT030002879">
    <property type="protein sequence ID" value="CAL4788360.1"/>
    <property type="molecule type" value="Genomic_DNA"/>
</dbReference>